<gene>
    <name evidence="5" type="ORF">APLA_LOCUS13637</name>
</gene>
<organism evidence="5 6">
    <name type="scientific">Arctia plantaginis</name>
    <name type="common">Wood tiger moth</name>
    <name type="synonym">Phalaena plantaginis</name>
    <dbReference type="NCBI Taxonomy" id="874455"/>
    <lineage>
        <taxon>Eukaryota</taxon>
        <taxon>Metazoa</taxon>
        <taxon>Ecdysozoa</taxon>
        <taxon>Arthropoda</taxon>
        <taxon>Hexapoda</taxon>
        <taxon>Insecta</taxon>
        <taxon>Pterygota</taxon>
        <taxon>Neoptera</taxon>
        <taxon>Endopterygota</taxon>
        <taxon>Lepidoptera</taxon>
        <taxon>Glossata</taxon>
        <taxon>Ditrysia</taxon>
        <taxon>Noctuoidea</taxon>
        <taxon>Erebidae</taxon>
        <taxon>Arctiinae</taxon>
        <taxon>Arctia</taxon>
    </lineage>
</organism>
<name>A0A8S1B193_ARCPL</name>
<dbReference type="PANTHER" id="PTHR10009:SF10">
    <property type="entry name" value="L-DOPACHROME TAUTOMERASE YELLOW-F-RELATED"/>
    <property type="match status" value="1"/>
</dbReference>
<dbReference type="EMBL" id="CADEBC010000557">
    <property type="protein sequence ID" value="CAB3252666.1"/>
    <property type="molecule type" value="Genomic_DNA"/>
</dbReference>
<evidence type="ECO:0000256" key="2">
    <source>
        <dbReference type="ARBA" id="ARBA00009127"/>
    </source>
</evidence>
<dbReference type="InterPro" id="IPR017996">
    <property type="entry name" value="MRJP/yellow-related"/>
</dbReference>
<keyword evidence="3" id="KW-0964">Secreted</keyword>
<dbReference type="Gene3D" id="2.120.10.30">
    <property type="entry name" value="TolB, C-terminal domain"/>
    <property type="match status" value="1"/>
</dbReference>
<evidence type="ECO:0000256" key="4">
    <source>
        <dbReference type="ARBA" id="ARBA00022729"/>
    </source>
</evidence>
<comment type="similarity">
    <text evidence="2">Belongs to the major royal jelly protein family.</text>
</comment>
<evidence type="ECO:0000256" key="1">
    <source>
        <dbReference type="ARBA" id="ARBA00004613"/>
    </source>
</evidence>
<reference evidence="5 6" key="1">
    <citation type="submission" date="2020-04" db="EMBL/GenBank/DDBJ databases">
        <authorList>
            <person name="Wallbank WR R."/>
            <person name="Pardo Diaz C."/>
            <person name="Kozak K."/>
            <person name="Martin S."/>
            <person name="Jiggins C."/>
            <person name="Moest M."/>
            <person name="Warren A I."/>
            <person name="Byers J.R.P. K."/>
            <person name="Montejo-Kovacevich G."/>
            <person name="Yen C E."/>
        </authorList>
    </citation>
    <scope>NUCLEOTIDE SEQUENCE [LARGE SCALE GENOMIC DNA]</scope>
</reference>
<dbReference type="AlphaFoldDB" id="A0A8S1B193"/>
<comment type="caution">
    <text evidence="5">The sequence shown here is derived from an EMBL/GenBank/DDBJ whole genome shotgun (WGS) entry which is preliminary data.</text>
</comment>
<dbReference type="Pfam" id="PF03022">
    <property type="entry name" value="MRJP"/>
    <property type="match status" value="1"/>
</dbReference>
<dbReference type="InterPro" id="IPR011042">
    <property type="entry name" value="6-blade_b-propeller_TolB-like"/>
</dbReference>
<comment type="subcellular location">
    <subcellularLocation>
        <location evidence="1">Secreted</location>
    </subcellularLocation>
</comment>
<keyword evidence="6" id="KW-1185">Reference proteome</keyword>
<sequence>MLFGYNWKQLGFDFNGVQYVNDTAKQWNPDGIYFEEELDDKDQFFIQYNNVPVGFEVHKKRMFITVPRRRFGIPSTLNYVDITAESTRSPLLKPYPDVDSVISFVSVYRPRVDVCGRLWLVDTGLLEVPNSRVQIKQPEVIVFDLATDKEIVRYQFKQSDLFNGTTSGFISITVDVTRTNCDNAYAYINDLATGGLVVFSLKERDSWRFSHPSFNYDPASIFNLGEYTINWRDGIFSIALSDPDSRGIRTAYYHPFISAQEFSITTDILKNKNGDFENNFKLLGVRGLLSQSASHVYHGPTRTLLFANIAQNGILCWNVDKSLTQTALAAHNQQWLAYITDIKVSGDYVYVLVNQMHNFIYSRLDPSVYNFFVLGAKVTDLIKGTVCDNNKKPSHAQKPVADNANGFSFYNNHGNKAPIA</sequence>
<dbReference type="GO" id="GO:0005576">
    <property type="term" value="C:extracellular region"/>
    <property type="evidence" value="ECO:0007669"/>
    <property type="project" value="UniProtKB-SubCell"/>
</dbReference>
<accession>A0A8S1B193</accession>
<dbReference type="Proteomes" id="UP000494106">
    <property type="component" value="Unassembled WGS sequence"/>
</dbReference>
<evidence type="ECO:0000313" key="6">
    <source>
        <dbReference type="Proteomes" id="UP000494106"/>
    </source>
</evidence>
<dbReference type="OrthoDB" id="7776143at2759"/>
<evidence type="ECO:0000313" key="5">
    <source>
        <dbReference type="EMBL" id="CAB3252666.1"/>
    </source>
</evidence>
<dbReference type="SUPFAM" id="SSF101898">
    <property type="entry name" value="NHL repeat"/>
    <property type="match status" value="1"/>
</dbReference>
<protein>
    <submittedName>
        <fullName evidence="5">Uncharacterized protein</fullName>
    </submittedName>
</protein>
<proteinExistence type="inferred from homology"/>
<dbReference type="PANTHER" id="PTHR10009">
    <property type="entry name" value="PROTEIN YELLOW-RELATED"/>
    <property type="match status" value="1"/>
</dbReference>
<evidence type="ECO:0000256" key="3">
    <source>
        <dbReference type="ARBA" id="ARBA00022525"/>
    </source>
</evidence>
<keyword evidence="4" id="KW-0732">Signal</keyword>